<gene>
    <name evidence="1" type="ORF">PsorP6_005163</name>
</gene>
<protein>
    <submittedName>
        <fullName evidence="1">Uncharacterized protein</fullName>
    </submittedName>
</protein>
<evidence type="ECO:0000313" key="1">
    <source>
        <dbReference type="EMBL" id="KAI9912713.1"/>
    </source>
</evidence>
<reference evidence="1 2" key="1">
    <citation type="journal article" date="2022" name="bioRxiv">
        <title>The genome of the oomycete Peronosclerospora sorghi, a cosmopolitan pathogen of maize and sorghum, is inflated with dispersed pseudogenes.</title>
        <authorList>
            <person name="Fletcher K."/>
            <person name="Martin F."/>
            <person name="Isakeit T."/>
            <person name="Cavanaugh K."/>
            <person name="Magill C."/>
            <person name="Michelmore R."/>
        </authorList>
    </citation>
    <scope>NUCLEOTIDE SEQUENCE [LARGE SCALE GENOMIC DNA]</scope>
    <source>
        <strain evidence="1">P6</strain>
    </source>
</reference>
<evidence type="ECO:0000313" key="2">
    <source>
        <dbReference type="Proteomes" id="UP001163321"/>
    </source>
</evidence>
<name>A0ACC0W1P4_9STRA</name>
<dbReference type="Proteomes" id="UP001163321">
    <property type="component" value="Chromosome 4"/>
</dbReference>
<proteinExistence type="predicted"/>
<sequence>MEGRGKGKKGKKKTVIGASSSHKKTTNAHHNGKKGGVDRGKTQVVTIGSKTAAVPQNAPGDGLSTHRVKDKLRNQVKPKRGIMATAKAMKKKKTMKQEQAKTLKAQTKAAKGPLKSNVVSLTGLTTKRKKRNANVHAATSKVDASALPTMILLTEGPTSDQDKMDMRVSQSSTKKMVGLVPAGAVASAVAASSTRKMPKHAQVSKTVTRITAATEKAETEVTLRKTGVNKPVVQDVVYTDSTTRSLKDEPQVVEEKTTEVLHETNFSGLTGYNEAADAAINEPDQLELDEVAKKLATNEQVPHVGKHDTDMSQSDRLSSDKLLATEKATAKTDLTWSTSPSTSTILDISVLDSPASTESVGIAPRPAGSQGNAAFQANKTLSTSIDTCTTCFESSSVAKKSNVQGGHKRQRSFHQERKDSAIDSVQPPTKRFAPESKDSSQQSRLQLCIDEPKHLQDQPSTSSKNQAVSQPERTEAKVQDTHVWGRTDNIIATERLTCTEHAASRSSQTGRHDERDLGHPAALSMQVLAPPQLASECKPSMQASTTSSDNLWGSDKQFKSLAESKTGATEAFPKTRGDISSPSTKGSALGILTDSHAFVEKMMNSDMELNKEERPSSLAQSVQLSDSLPVRPQNAWGASFGMVPPASSSFSNAQILSTTPLSSWFLSKGCANFLKRVYFFETASSSSERRVSFSRSVSNSNGASTDETNSRKNTFLESLTKSTFWRTWYGSADVQNLIDPPLAFVPGTVRKSFASLPALPEATTEPCPLASAKNSNGLEGLEADIRCGVIFVGY</sequence>
<keyword evidence="2" id="KW-1185">Reference proteome</keyword>
<organism evidence="1 2">
    <name type="scientific">Peronosclerospora sorghi</name>
    <dbReference type="NCBI Taxonomy" id="230839"/>
    <lineage>
        <taxon>Eukaryota</taxon>
        <taxon>Sar</taxon>
        <taxon>Stramenopiles</taxon>
        <taxon>Oomycota</taxon>
        <taxon>Peronosporomycetes</taxon>
        <taxon>Peronosporales</taxon>
        <taxon>Peronosporaceae</taxon>
        <taxon>Peronosclerospora</taxon>
    </lineage>
</organism>
<accession>A0ACC0W1P4</accession>
<dbReference type="EMBL" id="CM047583">
    <property type="protein sequence ID" value="KAI9912713.1"/>
    <property type="molecule type" value="Genomic_DNA"/>
</dbReference>
<comment type="caution">
    <text evidence="1">The sequence shown here is derived from an EMBL/GenBank/DDBJ whole genome shotgun (WGS) entry which is preliminary data.</text>
</comment>